<dbReference type="GO" id="GO:0009252">
    <property type="term" value="P:peptidoglycan biosynthetic process"/>
    <property type="evidence" value="ECO:0007669"/>
    <property type="project" value="UniProtKB-UniPathway"/>
</dbReference>
<dbReference type="InterPro" id="IPR036615">
    <property type="entry name" value="Mur_ligase_C_dom_sf"/>
</dbReference>
<evidence type="ECO:0000256" key="3">
    <source>
        <dbReference type="ARBA" id="ARBA00022490"/>
    </source>
</evidence>
<keyword evidence="5" id="KW-0547">Nucleotide-binding</keyword>
<dbReference type="PANTHER" id="PTHR43692">
    <property type="entry name" value="UDP-N-ACETYLMURAMOYLALANINE--D-GLUTAMATE LIGASE"/>
    <property type="match status" value="1"/>
</dbReference>
<name>A0A382JA59_9ZZZZ</name>
<dbReference type="GO" id="GO:0051301">
    <property type="term" value="P:cell division"/>
    <property type="evidence" value="ECO:0007669"/>
    <property type="project" value="InterPro"/>
</dbReference>
<comment type="subcellular location">
    <subcellularLocation>
        <location evidence="1">Cytoplasm</location>
    </subcellularLocation>
</comment>
<reference evidence="9" key="1">
    <citation type="submission" date="2018-05" db="EMBL/GenBank/DDBJ databases">
        <authorList>
            <person name="Lanie J.A."/>
            <person name="Ng W.-L."/>
            <person name="Kazmierczak K.M."/>
            <person name="Andrzejewski T.M."/>
            <person name="Davidsen T.M."/>
            <person name="Wayne K.J."/>
            <person name="Tettelin H."/>
            <person name="Glass J.I."/>
            <person name="Rusch D."/>
            <person name="Podicherti R."/>
            <person name="Tsui H.-C.T."/>
            <person name="Winkler M.E."/>
        </authorList>
    </citation>
    <scope>NUCLEOTIDE SEQUENCE</scope>
</reference>
<evidence type="ECO:0000256" key="6">
    <source>
        <dbReference type="ARBA" id="ARBA00022840"/>
    </source>
</evidence>
<dbReference type="InterPro" id="IPR036565">
    <property type="entry name" value="Mur-like_cat_sf"/>
</dbReference>
<dbReference type="AlphaFoldDB" id="A0A382JA59"/>
<evidence type="ECO:0000259" key="7">
    <source>
        <dbReference type="Pfam" id="PF02875"/>
    </source>
</evidence>
<dbReference type="GO" id="GO:0008360">
    <property type="term" value="P:regulation of cell shape"/>
    <property type="evidence" value="ECO:0007669"/>
    <property type="project" value="InterPro"/>
</dbReference>
<feature type="domain" description="Mur ligase central" evidence="8">
    <location>
        <begin position="2"/>
        <end position="96"/>
    </location>
</feature>
<keyword evidence="6" id="KW-0067">ATP-binding</keyword>
<dbReference type="EMBL" id="UINC01073037">
    <property type="protein sequence ID" value="SVC09114.1"/>
    <property type="molecule type" value="Genomic_DNA"/>
</dbReference>
<accession>A0A382JA59</accession>
<feature type="non-terminal residue" evidence="9">
    <location>
        <position position="1"/>
    </location>
</feature>
<dbReference type="NCBIfam" id="TIGR01087">
    <property type="entry name" value="murD"/>
    <property type="match status" value="1"/>
</dbReference>
<comment type="pathway">
    <text evidence="2">Cell wall biogenesis; peptidoglycan biosynthesis.</text>
</comment>
<dbReference type="Pfam" id="PF08245">
    <property type="entry name" value="Mur_ligase_M"/>
    <property type="match status" value="1"/>
</dbReference>
<evidence type="ECO:0000256" key="4">
    <source>
        <dbReference type="ARBA" id="ARBA00022598"/>
    </source>
</evidence>
<keyword evidence="4" id="KW-0436">Ligase</keyword>
<evidence type="ECO:0000256" key="1">
    <source>
        <dbReference type="ARBA" id="ARBA00004496"/>
    </source>
</evidence>
<dbReference type="GO" id="GO:0005737">
    <property type="term" value="C:cytoplasm"/>
    <property type="evidence" value="ECO:0007669"/>
    <property type="project" value="UniProtKB-SubCell"/>
</dbReference>
<evidence type="ECO:0000256" key="2">
    <source>
        <dbReference type="ARBA" id="ARBA00004752"/>
    </source>
</evidence>
<dbReference type="Gene3D" id="3.40.1190.10">
    <property type="entry name" value="Mur-like, catalytic domain"/>
    <property type="match status" value="1"/>
</dbReference>
<dbReference type="GO" id="GO:0005524">
    <property type="term" value="F:ATP binding"/>
    <property type="evidence" value="ECO:0007669"/>
    <property type="project" value="UniProtKB-KW"/>
</dbReference>
<dbReference type="Pfam" id="PF02875">
    <property type="entry name" value="Mur_ligase_C"/>
    <property type="match status" value="1"/>
</dbReference>
<protein>
    <submittedName>
        <fullName evidence="9">Uncharacterized protein</fullName>
    </submittedName>
</protein>
<sequence>RYSSMSEYVKAKLDMVKNQNEKDHIVFNLDDTTLNKELRNLKPQTHGFSIEKKNQTMFNVNATKICTDEKIKLIDLEELSLPGKHNLSNALAAATVSRLIGIPNHQIKKIMSNFSGVEHRLEYVMEIEGVSYYNDSKATNLDSVKVALDSFDQNILLLMGGKDKGGNFVDIIPHFKDKVKKIITFGQASDKISIALRDAVRLKKVKDLRGAVEFCHLNAVPGDIVLLSPGCASFDQFPNFEKRGFEFKKLVKKIATA</sequence>
<keyword evidence="3" id="KW-0963">Cytoplasm</keyword>
<evidence type="ECO:0000313" key="9">
    <source>
        <dbReference type="EMBL" id="SVC09114.1"/>
    </source>
</evidence>
<evidence type="ECO:0000259" key="8">
    <source>
        <dbReference type="Pfam" id="PF08245"/>
    </source>
</evidence>
<organism evidence="9">
    <name type="scientific">marine metagenome</name>
    <dbReference type="NCBI Taxonomy" id="408172"/>
    <lineage>
        <taxon>unclassified sequences</taxon>
        <taxon>metagenomes</taxon>
        <taxon>ecological metagenomes</taxon>
    </lineage>
</organism>
<dbReference type="SUPFAM" id="SSF53623">
    <property type="entry name" value="MurD-like peptide ligases, catalytic domain"/>
    <property type="match status" value="1"/>
</dbReference>
<evidence type="ECO:0000256" key="5">
    <source>
        <dbReference type="ARBA" id="ARBA00022741"/>
    </source>
</evidence>
<dbReference type="UniPathway" id="UPA00219"/>
<feature type="domain" description="Mur ligase C-terminal" evidence="7">
    <location>
        <begin position="119"/>
        <end position="229"/>
    </location>
</feature>
<dbReference type="InterPro" id="IPR004101">
    <property type="entry name" value="Mur_ligase_C"/>
</dbReference>
<dbReference type="InterPro" id="IPR013221">
    <property type="entry name" value="Mur_ligase_cen"/>
</dbReference>
<dbReference type="SUPFAM" id="SSF53244">
    <property type="entry name" value="MurD-like peptide ligases, peptide-binding domain"/>
    <property type="match status" value="1"/>
</dbReference>
<gene>
    <name evidence="9" type="ORF">METZ01_LOCUS261968</name>
</gene>
<proteinExistence type="predicted"/>
<dbReference type="InterPro" id="IPR005762">
    <property type="entry name" value="MurD"/>
</dbReference>
<dbReference type="Gene3D" id="3.90.190.20">
    <property type="entry name" value="Mur ligase, C-terminal domain"/>
    <property type="match status" value="1"/>
</dbReference>
<dbReference type="PANTHER" id="PTHR43692:SF1">
    <property type="entry name" value="UDP-N-ACETYLMURAMOYLALANINE--D-GLUTAMATE LIGASE"/>
    <property type="match status" value="1"/>
</dbReference>
<dbReference type="GO" id="GO:0008764">
    <property type="term" value="F:UDP-N-acetylmuramoylalanine-D-glutamate ligase activity"/>
    <property type="evidence" value="ECO:0007669"/>
    <property type="project" value="UniProtKB-EC"/>
</dbReference>